<dbReference type="PANTHER" id="PTHR30250:SF28">
    <property type="entry name" value="POLYSACCHARIDE BIOSYNTHESIS PROTEIN"/>
    <property type="match status" value="1"/>
</dbReference>
<accession>A0A1Q6DSV3</accession>
<feature type="transmembrane region" description="Helical" evidence="6">
    <location>
        <begin position="370"/>
        <end position="387"/>
    </location>
</feature>
<feature type="transmembrane region" description="Helical" evidence="6">
    <location>
        <begin position="6"/>
        <end position="24"/>
    </location>
</feature>
<evidence type="ECO:0000313" key="7">
    <source>
        <dbReference type="EMBL" id="OKY77446.1"/>
    </source>
</evidence>
<proteinExistence type="predicted"/>
<feature type="transmembrane region" description="Helical" evidence="6">
    <location>
        <begin position="59"/>
        <end position="83"/>
    </location>
</feature>
<evidence type="ECO:0000256" key="6">
    <source>
        <dbReference type="SAM" id="Phobius"/>
    </source>
</evidence>
<feature type="transmembrane region" description="Helical" evidence="6">
    <location>
        <begin position="393"/>
        <end position="411"/>
    </location>
</feature>
<evidence type="ECO:0000256" key="5">
    <source>
        <dbReference type="ARBA" id="ARBA00023136"/>
    </source>
</evidence>
<evidence type="ECO:0000256" key="1">
    <source>
        <dbReference type="ARBA" id="ARBA00004651"/>
    </source>
</evidence>
<dbReference type="InterPro" id="IPR050833">
    <property type="entry name" value="Poly_Biosynth_Transport"/>
</dbReference>
<evidence type="ECO:0000313" key="8">
    <source>
        <dbReference type="Proteomes" id="UP000185744"/>
    </source>
</evidence>
<dbReference type="CDD" id="cd13128">
    <property type="entry name" value="MATE_Wzx_like"/>
    <property type="match status" value="1"/>
</dbReference>
<feature type="transmembrane region" description="Helical" evidence="6">
    <location>
        <begin position="31"/>
        <end position="53"/>
    </location>
</feature>
<evidence type="ECO:0000256" key="3">
    <source>
        <dbReference type="ARBA" id="ARBA00022692"/>
    </source>
</evidence>
<dbReference type="Pfam" id="PF01943">
    <property type="entry name" value="Polysacc_synt"/>
    <property type="match status" value="1"/>
</dbReference>
<keyword evidence="3 6" id="KW-0812">Transmembrane</keyword>
<feature type="transmembrane region" description="Helical" evidence="6">
    <location>
        <begin position="455"/>
        <end position="475"/>
    </location>
</feature>
<dbReference type="InterPro" id="IPR002797">
    <property type="entry name" value="Polysacc_synth"/>
</dbReference>
<sequence>MSRGLVWYCCVVRVFVGFFGLRIAKSSVGVFSVSILVTVVGFVGTIFAARVVGADGLGVFYLFTAVVSLVSFFTKFGVGGATTKRVSEGRRQGELLTASLIISFVLFLVTSVFLYFFGGGVVDYIGSKWGFYLVFPSLLLLSINQVVGAGLSGEKKVALSHSLSLGGDIVRVSAWVFLLLLGTGVVGLFFGYLLGLVTSVVLGFVFLSIRLKKPSRGDFRSLFSYSKFSWLGGVRGRAWSWTDTIVLGFFVSSSFVGVYEACWKISALFYFGATAISESIFPEISEWAAKNQITKIEDILEESLVWVGLISIPGFLGALVLGRSVLSVYGKEFTIGYLILVVLAFARLLHSYETGFSRIINGLNRPDLMFKVNLVFLTLNIGGNIILVSLLDWIGAAIATTASMAIGLTLTTYYTNKLIKITVPWKEITKEFIAATLMATLIYPIHLKFKPLDFIQTLLAVSLGTTIYLTILLTTSKRIRTKIQKLIKEITTKTN</sequence>
<dbReference type="PANTHER" id="PTHR30250">
    <property type="entry name" value="PST FAMILY PREDICTED COLANIC ACID TRANSPORTER"/>
    <property type="match status" value="1"/>
</dbReference>
<keyword evidence="2" id="KW-1003">Cell membrane</keyword>
<name>A0A1Q6DSV3_METT1</name>
<dbReference type="STRING" id="1903181.BTN85_2097"/>
<dbReference type="Proteomes" id="UP000185744">
    <property type="component" value="Unassembled WGS sequence"/>
</dbReference>
<comment type="subcellular location">
    <subcellularLocation>
        <location evidence="1">Cell membrane</location>
        <topology evidence="1">Multi-pass membrane protein</topology>
    </subcellularLocation>
</comment>
<reference evidence="7" key="1">
    <citation type="submission" date="2016-12" db="EMBL/GenBank/DDBJ databases">
        <title>Discovery of methanogenic haloarchaea.</title>
        <authorList>
            <person name="Sorokin D.Y."/>
            <person name="Makarova K.S."/>
            <person name="Abbas B."/>
            <person name="Ferrer M."/>
            <person name="Golyshin P.N."/>
        </authorList>
    </citation>
    <scope>NUCLEOTIDE SEQUENCE [LARGE SCALE GENOMIC DNA]</scope>
    <source>
        <strain evidence="7">HMET1</strain>
    </source>
</reference>
<dbReference type="EMBL" id="MSDW01000002">
    <property type="protein sequence ID" value="OKY77446.1"/>
    <property type="molecule type" value="Genomic_DNA"/>
</dbReference>
<feature type="transmembrane region" description="Helical" evidence="6">
    <location>
        <begin position="303"/>
        <end position="321"/>
    </location>
</feature>
<dbReference type="AlphaFoldDB" id="A0A1Q6DSV3"/>
<dbReference type="GO" id="GO:0005886">
    <property type="term" value="C:plasma membrane"/>
    <property type="evidence" value="ECO:0007669"/>
    <property type="project" value="UniProtKB-SubCell"/>
</dbReference>
<feature type="transmembrane region" description="Helical" evidence="6">
    <location>
        <begin position="333"/>
        <end position="349"/>
    </location>
</feature>
<keyword evidence="8" id="KW-1185">Reference proteome</keyword>
<keyword evidence="4 6" id="KW-1133">Transmembrane helix</keyword>
<evidence type="ECO:0000256" key="2">
    <source>
        <dbReference type="ARBA" id="ARBA00022475"/>
    </source>
</evidence>
<comment type="caution">
    <text evidence="7">The sequence shown here is derived from an EMBL/GenBank/DDBJ whole genome shotgun (WGS) entry which is preliminary data.</text>
</comment>
<evidence type="ECO:0000256" key="4">
    <source>
        <dbReference type="ARBA" id="ARBA00022989"/>
    </source>
</evidence>
<organism evidence="7 8">
    <name type="scientific">Methanohalarchaeum thermophilum</name>
    <dbReference type="NCBI Taxonomy" id="1903181"/>
    <lineage>
        <taxon>Archaea</taxon>
        <taxon>Methanobacteriati</taxon>
        <taxon>Methanobacteriota</taxon>
        <taxon>Methanonatronarchaeia</taxon>
        <taxon>Methanonatronarchaeales</taxon>
        <taxon>Methanonatronarchaeaceae</taxon>
        <taxon>Candidatus Methanohalarchaeum</taxon>
    </lineage>
</organism>
<protein>
    <submittedName>
        <fullName evidence="7">MATE family membrane protein Rfbx family AglR</fullName>
    </submittedName>
</protein>
<keyword evidence="5 6" id="KW-0472">Membrane</keyword>
<feature type="transmembrane region" description="Helical" evidence="6">
    <location>
        <begin position="129"/>
        <end position="151"/>
    </location>
</feature>
<dbReference type="InParanoid" id="A0A1Q6DSV3"/>
<gene>
    <name evidence="7" type="ORF">BTN85_2097</name>
</gene>
<feature type="transmembrane region" description="Helical" evidence="6">
    <location>
        <begin position="95"/>
        <end position="117"/>
    </location>
</feature>